<name>Q6H4K3_ORYSJ</name>
<dbReference type="InterPro" id="IPR008552">
    <property type="entry name" value="DUF834"/>
</dbReference>
<dbReference type="EMBL" id="AP005861">
    <property type="protein sequence ID" value="BAD26346.1"/>
    <property type="molecule type" value="Genomic_DNA"/>
</dbReference>
<gene>
    <name evidence="3" type="primary">OSJNBa0025E03.20</name>
</gene>
<sequence length="104" mass="11509">MTAGDGGLGRANRGHLRDEDDERNSLMVTATTIDDGKRPATRLRRRRARVDGVSGAPAGFGFDRGVDGVQLLLANPVVATATEGNDGRRRAARLETRRRRWRRR</sequence>
<evidence type="ECO:0000259" key="2">
    <source>
        <dbReference type="Pfam" id="PF05754"/>
    </source>
</evidence>
<reference evidence="4" key="2">
    <citation type="journal article" date="2008" name="Nucleic Acids Res.">
        <title>The rice annotation project database (RAP-DB): 2008 update.</title>
        <authorList>
            <consortium name="The rice annotation project (RAP)"/>
        </authorList>
    </citation>
    <scope>GENOME REANNOTATION</scope>
    <source>
        <strain evidence="4">cv. Nipponbare</strain>
    </source>
</reference>
<accession>Q6H4K3</accession>
<protein>
    <recommendedName>
        <fullName evidence="2">DUF834 domain-containing protein</fullName>
    </recommendedName>
</protein>
<feature type="compositionally biased region" description="Basic residues" evidence="1">
    <location>
        <begin position="39"/>
        <end position="48"/>
    </location>
</feature>
<feature type="region of interest" description="Disordered" evidence="1">
    <location>
        <begin position="1"/>
        <end position="59"/>
    </location>
</feature>
<feature type="domain" description="DUF834" evidence="2">
    <location>
        <begin position="38"/>
        <end position="88"/>
    </location>
</feature>
<dbReference type="Pfam" id="PF05754">
    <property type="entry name" value="DUF834"/>
    <property type="match status" value="1"/>
</dbReference>
<reference evidence="4" key="1">
    <citation type="journal article" date="2005" name="Nature">
        <title>The map-based sequence of the rice genome.</title>
        <authorList>
            <consortium name="International rice genome sequencing project (IRGSP)"/>
            <person name="Matsumoto T."/>
            <person name="Wu J."/>
            <person name="Kanamori H."/>
            <person name="Katayose Y."/>
            <person name="Fujisawa M."/>
            <person name="Namiki N."/>
            <person name="Mizuno H."/>
            <person name="Yamamoto K."/>
            <person name="Antonio B.A."/>
            <person name="Baba T."/>
            <person name="Sakata K."/>
            <person name="Nagamura Y."/>
            <person name="Aoki H."/>
            <person name="Arikawa K."/>
            <person name="Arita K."/>
            <person name="Bito T."/>
            <person name="Chiden Y."/>
            <person name="Fujitsuka N."/>
            <person name="Fukunaka R."/>
            <person name="Hamada M."/>
            <person name="Harada C."/>
            <person name="Hayashi A."/>
            <person name="Hijishita S."/>
            <person name="Honda M."/>
            <person name="Hosokawa S."/>
            <person name="Ichikawa Y."/>
            <person name="Idonuma A."/>
            <person name="Iijima M."/>
            <person name="Ikeda M."/>
            <person name="Ikeno M."/>
            <person name="Ito K."/>
            <person name="Ito S."/>
            <person name="Ito T."/>
            <person name="Ito Y."/>
            <person name="Ito Y."/>
            <person name="Iwabuchi A."/>
            <person name="Kamiya K."/>
            <person name="Karasawa W."/>
            <person name="Kurita K."/>
            <person name="Katagiri S."/>
            <person name="Kikuta A."/>
            <person name="Kobayashi H."/>
            <person name="Kobayashi N."/>
            <person name="Machita K."/>
            <person name="Maehara T."/>
            <person name="Masukawa M."/>
            <person name="Mizubayashi T."/>
            <person name="Mukai Y."/>
            <person name="Nagasaki H."/>
            <person name="Nagata Y."/>
            <person name="Naito S."/>
            <person name="Nakashima M."/>
            <person name="Nakama Y."/>
            <person name="Nakamichi Y."/>
            <person name="Nakamura M."/>
            <person name="Meguro A."/>
            <person name="Negishi M."/>
            <person name="Ohta I."/>
            <person name="Ohta T."/>
            <person name="Okamoto M."/>
            <person name="Ono N."/>
            <person name="Saji S."/>
            <person name="Sakaguchi M."/>
            <person name="Sakai K."/>
            <person name="Shibata M."/>
            <person name="Shimokawa T."/>
            <person name="Song J."/>
            <person name="Takazaki Y."/>
            <person name="Terasawa K."/>
            <person name="Tsugane M."/>
            <person name="Tsuji K."/>
            <person name="Ueda S."/>
            <person name="Waki K."/>
            <person name="Yamagata H."/>
            <person name="Yamamoto M."/>
            <person name="Yamamoto S."/>
            <person name="Yamane H."/>
            <person name="Yoshiki S."/>
            <person name="Yoshihara R."/>
            <person name="Yukawa K."/>
            <person name="Zhong H."/>
            <person name="Yano M."/>
            <person name="Yuan Q."/>
            <person name="Ouyang S."/>
            <person name="Liu J."/>
            <person name="Jones K.M."/>
            <person name="Gansberger K."/>
            <person name="Moffat K."/>
            <person name="Hill J."/>
            <person name="Bera J."/>
            <person name="Fadrosh D."/>
            <person name="Jin S."/>
            <person name="Johri S."/>
            <person name="Kim M."/>
            <person name="Overton L."/>
            <person name="Reardon M."/>
            <person name="Tsitrin T."/>
            <person name="Vuong H."/>
            <person name="Weaver B."/>
            <person name="Ciecko A."/>
            <person name="Tallon L."/>
            <person name="Jackson J."/>
            <person name="Pai G."/>
            <person name="Aken S.V."/>
            <person name="Utterback T."/>
            <person name="Reidmuller S."/>
            <person name="Feldblyum T."/>
            <person name="Hsiao J."/>
            <person name="Zismann V."/>
            <person name="Iobst S."/>
            <person name="de Vazeille A.R."/>
            <person name="Buell C.R."/>
            <person name="Ying K."/>
            <person name="Li Y."/>
            <person name="Lu T."/>
            <person name="Huang Y."/>
            <person name="Zhao Q."/>
            <person name="Feng Q."/>
            <person name="Zhang L."/>
            <person name="Zhu J."/>
            <person name="Weng Q."/>
            <person name="Mu J."/>
            <person name="Lu Y."/>
            <person name="Fan D."/>
            <person name="Liu Y."/>
            <person name="Guan J."/>
            <person name="Zhang Y."/>
            <person name="Yu S."/>
            <person name="Liu X."/>
            <person name="Zhang Y."/>
            <person name="Hong G."/>
            <person name="Han B."/>
            <person name="Choisne N."/>
            <person name="Demange N."/>
            <person name="Orjeda G."/>
            <person name="Samain S."/>
            <person name="Cattolico L."/>
            <person name="Pelletier E."/>
            <person name="Couloux A."/>
            <person name="Segurens B."/>
            <person name="Wincker P."/>
            <person name="D'Hont A."/>
            <person name="Scarpelli C."/>
            <person name="Weissenbach J."/>
            <person name="Salanoubat M."/>
            <person name="Quetier F."/>
            <person name="Yu Y."/>
            <person name="Kim H.R."/>
            <person name="Rambo T."/>
            <person name="Currie J."/>
            <person name="Collura K."/>
            <person name="Luo M."/>
            <person name="Yang T."/>
            <person name="Ammiraju J.S.S."/>
            <person name="Engler F."/>
            <person name="Soderlund C."/>
            <person name="Wing R.A."/>
            <person name="Palmer L.E."/>
            <person name="de la Bastide M."/>
            <person name="Spiegel L."/>
            <person name="Nascimento L."/>
            <person name="Zutavern T."/>
            <person name="O'Shaughnessy A."/>
            <person name="Dike S."/>
            <person name="Dedhia N."/>
            <person name="Preston R."/>
            <person name="Balija V."/>
            <person name="McCombie W.R."/>
            <person name="Chow T."/>
            <person name="Chen H."/>
            <person name="Chung M."/>
            <person name="Chen C."/>
            <person name="Shaw J."/>
            <person name="Wu H."/>
            <person name="Hsiao K."/>
            <person name="Chao Y."/>
            <person name="Chu M."/>
            <person name="Cheng C."/>
            <person name="Hour A."/>
            <person name="Lee P."/>
            <person name="Lin S."/>
            <person name="Lin Y."/>
            <person name="Liou J."/>
            <person name="Liu S."/>
            <person name="Hsing Y."/>
            <person name="Raghuvanshi S."/>
            <person name="Mohanty A."/>
            <person name="Bharti A.K."/>
            <person name="Gaur A."/>
            <person name="Gupta V."/>
            <person name="Kumar D."/>
            <person name="Ravi V."/>
            <person name="Vij S."/>
            <person name="Kapur A."/>
            <person name="Khurana P."/>
            <person name="Khurana P."/>
            <person name="Khurana J.P."/>
            <person name="Tyagi A.K."/>
            <person name="Gaikwad K."/>
            <person name="Singh A."/>
            <person name="Dalal V."/>
            <person name="Srivastava S."/>
            <person name="Dixit A."/>
            <person name="Pal A.K."/>
            <person name="Ghazi I.A."/>
            <person name="Yadav M."/>
            <person name="Pandit A."/>
            <person name="Bhargava A."/>
            <person name="Sureshbabu K."/>
            <person name="Batra K."/>
            <person name="Sharma T.R."/>
            <person name="Mohapatra T."/>
            <person name="Singh N.K."/>
            <person name="Messing J."/>
            <person name="Nelson A.B."/>
            <person name="Fuks G."/>
            <person name="Kavchok S."/>
            <person name="Keizer G."/>
            <person name="Linton E."/>
            <person name="Llaca V."/>
            <person name="Song R."/>
            <person name="Tanyolac B."/>
            <person name="Young S."/>
            <person name="Ho-Il K."/>
            <person name="Hahn J.H."/>
            <person name="Sangsakoo G."/>
            <person name="Vanavichit A."/>
            <person name="de Mattos Luiz.A.T."/>
            <person name="Zimmer P.D."/>
            <person name="Malone G."/>
            <person name="Dellagostin O."/>
            <person name="de Oliveira A.C."/>
            <person name="Bevan M."/>
            <person name="Bancroft I."/>
            <person name="Minx P."/>
            <person name="Cordum H."/>
            <person name="Wilson R."/>
            <person name="Cheng Z."/>
            <person name="Jin W."/>
            <person name="Jiang J."/>
            <person name="Leong S.A."/>
            <person name="Iwama H."/>
            <person name="Gojobori T."/>
            <person name="Itoh T."/>
            <person name="Niimura Y."/>
            <person name="Fujii Y."/>
            <person name="Habara T."/>
            <person name="Sakai H."/>
            <person name="Sato Y."/>
            <person name="Wilson G."/>
            <person name="Kumar K."/>
            <person name="McCouch S."/>
            <person name="Juretic N."/>
            <person name="Hoen D."/>
            <person name="Wright S."/>
            <person name="Bruskiewich R."/>
            <person name="Bureau T."/>
            <person name="Miyao A."/>
            <person name="Hirochika H."/>
            <person name="Nishikawa T."/>
            <person name="Kadowaki K."/>
            <person name="Sugiura M."/>
            <person name="Burr B."/>
            <person name="Sasaki T."/>
        </authorList>
    </citation>
    <scope>NUCLEOTIDE SEQUENCE [LARGE SCALE GENOMIC DNA]</scope>
    <source>
        <strain evidence="4">cv. Nipponbare</strain>
    </source>
</reference>
<dbReference type="Proteomes" id="UP000000763">
    <property type="component" value="Chromosome 9"/>
</dbReference>
<feature type="region of interest" description="Disordered" evidence="1">
    <location>
        <begin position="83"/>
        <end position="104"/>
    </location>
</feature>
<feature type="compositionally biased region" description="Basic and acidic residues" evidence="1">
    <location>
        <begin position="85"/>
        <end position="95"/>
    </location>
</feature>
<evidence type="ECO:0000256" key="1">
    <source>
        <dbReference type="SAM" id="MobiDB-lite"/>
    </source>
</evidence>
<dbReference type="AlphaFoldDB" id="Q6H4K3"/>
<evidence type="ECO:0000313" key="4">
    <source>
        <dbReference type="Proteomes" id="UP000000763"/>
    </source>
</evidence>
<proteinExistence type="predicted"/>
<evidence type="ECO:0000313" key="3">
    <source>
        <dbReference type="EMBL" id="BAD26346.1"/>
    </source>
</evidence>
<organism evidence="3 4">
    <name type="scientific">Oryza sativa subsp. japonica</name>
    <name type="common">Rice</name>
    <dbReference type="NCBI Taxonomy" id="39947"/>
    <lineage>
        <taxon>Eukaryota</taxon>
        <taxon>Viridiplantae</taxon>
        <taxon>Streptophyta</taxon>
        <taxon>Embryophyta</taxon>
        <taxon>Tracheophyta</taxon>
        <taxon>Spermatophyta</taxon>
        <taxon>Magnoliopsida</taxon>
        <taxon>Liliopsida</taxon>
        <taxon>Poales</taxon>
        <taxon>Poaceae</taxon>
        <taxon>BOP clade</taxon>
        <taxon>Oryzoideae</taxon>
        <taxon>Oryzeae</taxon>
        <taxon>Oryzinae</taxon>
        <taxon>Oryza</taxon>
        <taxon>Oryza sativa</taxon>
    </lineage>
</organism>